<dbReference type="AlphaFoldDB" id="A0A6J7D1G4"/>
<dbReference type="Pfam" id="PF18986">
    <property type="entry name" value="DUF5719"/>
    <property type="match status" value="1"/>
</dbReference>
<gene>
    <name evidence="1" type="ORF">UFOPK3381_00419</name>
</gene>
<reference evidence="1" key="1">
    <citation type="submission" date="2020-05" db="EMBL/GenBank/DDBJ databases">
        <authorList>
            <person name="Chiriac C."/>
            <person name="Salcher M."/>
            <person name="Ghai R."/>
            <person name="Kavagutti S V."/>
        </authorList>
    </citation>
    <scope>NUCLEOTIDE SEQUENCE</scope>
</reference>
<dbReference type="InterPro" id="IPR043777">
    <property type="entry name" value="DUF5719"/>
</dbReference>
<dbReference type="EMBL" id="CAFBLN010000010">
    <property type="protein sequence ID" value="CAB4864011.1"/>
    <property type="molecule type" value="Genomic_DNA"/>
</dbReference>
<proteinExistence type="predicted"/>
<organism evidence="1">
    <name type="scientific">freshwater metagenome</name>
    <dbReference type="NCBI Taxonomy" id="449393"/>
    <lineage>
        <taxon>unclassified sequences</taxon>
        <taxon>metagenomes</taxon>
        <taxon>ecological metagenomes</taxon>
    </lineage>
</organism>
<protein>
    <submittedName>
        <fullName evidence="1">Unannotated protein</fullName>
    </submittedName>
</protein>
<sequence length="436" mass="44420">MRRPTRSMTAALLLVTGAVVASVLPNQSNPSINSSTLNPALGAESTSLYCVGISAAGSPGSGGAKFWNSSSERRHLDLAVTNDTSVLASSASIEPNDTLFVPVGATPNGSVSVRAQVDGSGVVGSLFTAGPDSTSVPCQGEGVTDWYASGLGTANGMTTRLTLVNPSATPTVIDISTQSSLGYLAPAPYQGLVIAANGQLTLDLGRQVVEAKSLAVHVTALRGSFVGSALIVISKYASILTGQPLPATEAYFASVNTNGDATESINLYNPLEVTAHVKLKLQVPGFTIAPISIDVEPSATIGVTLVPDTRVPAAGWATLRVSSPQGIVATLYSAGNGYARLSSPTLAGTALAWISAMAHNGTVRIAPVQGKNVPVTFTYFQGRRTITTTMKASAGVPITPPDAWIAANYGIVSAGTPLLMQGVVGTNGLESGLNGR</sequence>
<evidence type="ECO:0000313" key="1">
    <source>
        <dbReference type="EMBL" id="CAB4864011.1"/>
    </source>
</evidence>
<accession>A0A6J7D1G4</accession>
<name>A0A6J7D1G4_9ZZZZ</name>